<dbReference type="EMBL" id="LYPC01000027">
    <property type="protein sequence ID" value="OCT12196.1"/>
    <property type="molecule type" value="Genomic_DNA"/>
</dbReference>
<protein>
    <submittedName>
        <fullName evidence="1">Uncharacterized protein</fullName>
    </submittedName>
</protein>
<keyword evidence="2" id="KW-1185">Reference proteome</keyword>
<dbReference type="Proteomes" id="UP000093309">
    <property type="component" value="Unassembled WGS sequence"/>
</dbReference>
<dbReference type="STRING" id="512399.A8709_30595"/>
<sequence>MALFPPIMRLQSSEEVYEGTLKRTRSLDPTSTGARAADRKDLNWISTMHSFLRPNYGQRNRCESMEGTKDEWNHYAS</sequence>
<dbReference type="AlphaFoldDB" id="A0A1C0ZVQ9"/>
<reference evidence="2" key="1">
    <citation type="submission" date="2016-05" db="EMBL/GenBank/DDBJ databases">
        <title>Paenibacillus oryzae. sp. nov., isolated from the rice root.</title>
        <authorList>
            <person name="Zhang J."/>
            <person name="Zhang X."/>
        </authorList>
    </citation>
    <scope>NUCLEOTIDE SEQUENCE [LARGE SCALE GENOMIC DNA]</scope>
    <source>
        <strain evidence="2">KCTC13222</strain>
    </source>
</reference>
<evidence type="ECO:0000313" key="2">
    <source>
        <dbReference type="Proteomes" id="UP000093309"/>
    </source>
</evidence>
<proteinExistence type="predicted"/>
<organism evidence="1 2">
    <name type="scientific">Paenibacillus pectinilyticus</name>
    <dbReference type="NCBI Taxonomy" id="512399"/>
    <lineage>
        <taxon>Bacteria</taxon>
        <taxon>Bacillati</taxon>
        <taxon>Bacillota</taxon>
        <taxon>Bacilli</taxon>
        <taxon>Bacillales</taxon>
        <taxon>Paenibacillaceae</taxon>
        <taxon>Paenibacillus</taxon>
    </lineage>
</organism>
<comment type="caution">
    <text evidence="1">The sequence shown here is derived from an EMBL/GenBank/DDBJ whole genome shotgun (WGS) entry which is preliminary data.</text>
</comment>
<gene>
    <name evidence="1" type="ORF">A8709_30595</name>
</gene>
<name>A0A1C0ZVQ9_9BACL</name>
<evidence type="ECO:0000313" key="1">
    <source>
        <dbReference type="EMBL" id="OCT12196.1"/>
    </source>
</evidence>
<accession>A0A1C0ZVQ9</accession>